<dbReference type="HOGENOM" id="CLU_3358027_0_0_6"/>
<reference evidence="2 3" key="1">
    <citation type="submission" date="2006-02" db="EMBL/GenBank/DDBJ databases">
        <authorList>
            <person name="Pinhassi J."/>
            <person name="Pedros-Alio C."/>
            <person name="Ferriera S."/>
            <person name="Johnson J."/>
            <person name="Kravitz S."/>
            <person name="Halpern A."/>
            <person name="Remington K."/>
            <person name="Beeson K."/>
            <person name="Tran B."/>
            <person name="Rogers Y.-H."/>
            <person name="Friedman R."/>
            <person name="Venter J.C."/>
        </authorList>
    </citation>
    <scope>NUCLEOTIDE SEQUENCE [LARGE SCALE GENOMIC DNA]</scope>
    <source>
        <strain evidence="2 3">MED297</strain>
    </source>
</reference>
<sequence length="36" mass="4140">MVLSGRSARAGWRLILIFYFFTGFVPGLPIFRPSCY</sequence>
<keyword evidence="1" id="KW-0812">Transmembrane</keyword>
<evidence type="ECO:0000313" key="2">
    <source>
        <dbReference type="EMBL" id="EAR08066.1"/>
    </source>
</evidence>
<gene>
    <name evidence="2" type="ORF">MED297_07481</name>
</gene>
<dbReference type="Proteomes" id="UP000005953">
    <property type="component" value="Unassembled WGS sequence"/>
</dbReference>
<evidence type="ECO:0000256" key="1">
    <source>
        <dbReference type="SAM" id="Phobius"/>
    </source>
</evidence>
<proteinExistence type="predicted"/>
<dbReference type="EMBL" id="AAOE01000026">
    <property type="protein sequence ID" value="EAR08066.1"/>
    <property type="molecule type" value="Genomic_DNA"/>
</dbReference>
<feature type="transmembrane region" description="Helical" evidence="1">
    <location>
        <begin position="12"/>
        <end position="31"/>
    </location>
</feature>
<organism evidence="2 3">
    <name type="scientific">Reinekea blandensis MED297</name>
    <dbReference type="NCBI Taxonomy" id="314283"/>
    <lineage>
        <taxon>Bacteria</taxon>
        <taxon>Pseudomonadati</taxon>
        <taxon>Pseudomonadota</taxon>
        <taxon>Gammaproteobacteria</taxon>
        <taxon>Oceanospirillales</taxon>
        <taxon>Saccharospirillaceae</taxon>
        <taxon>Reinekea</taxon>
    </lineage>
</organism>
<name>A4BII7_9GAMM</name>
<accession>A4BII7</accession>
<protein>
    <submittedName>
        <fullName evidence="2">Uncharacterized protein</fullName>
    </submittedName>
</protein>
<dbReference type="STRING" id="314283.MED297_07481"/>
<keyword evidence="3" id="KW-1185">Reference proteome</keyword>
<keyword evidence="1" id="KW-0472">Membrane</keyword>
<comment type="caution">
    <text evidence="2">The sequence shown here is derived from an EMBL/GenBank/DDBJ whole genome shotgun (WGS) entry which is preliminary data.</text>
</comment>
<dbReference type="AlphaFoldDB" id="A4BII7"/>
<evidence type="ECO:0000313" key="3">
    <source>
        <dbReference type="Proteomes" id="UP000005953"/>
    </source>
</evidence>
<keyword evidence="1" id="KW-1133">Transmembrane helix</keyword>